<evidence type="ECO:0000256" key="2">
    <source>
        <dbReference type="ARBA" id="ARBA00007964"/>
    </source>
</evidence>
<dbReference type="Gene3D" id="3.30.70.260">
    <property type="match status" value="1"/>
</dbReference>
<keyword evidence="9" id="KW-0057">Aromatic amino acid biosynthesis</keyword>
<dbReference type="SUPFAM" id="SSF55021">
    <property type="entry name" value="ACT-like"/>
    <property type="match status" value="1"/>
</dbReference>
<dbReference type="EC" id="1.3.1.12" evidence="3"/>
<organism evidence="13 14">
    <name type="scientific">Priestia megaterium</name>
    <name type="common">Bacillus megaterium</name>
    <dbReference type="NCBI Taxonomy" id="1404"/>
    <lineage>
        <taxon>Bacteria</taxon>
        <taxon>Bacillati</taxon>
        <taxon>Bacillota</taxon>
        <taxon>Bacilli</taxon>
        <taxon>Bacillales</taxon>
        <taxon>Bacillaceae</taxon>
        <taxon>Priestia</taxon>
    </lineage>
</organism>
<dbReference type="InterPro" id="IPR046826">
    <property type="entry name" value="PDH_N"/>
</dbReference>
<keyword evidence="8" id="KW-0520">NAD</keyword>
<evidence type="ECO:0000256" key="9">
    <source>
        <dbReference type="ARBA" id="ARBA00023141"/>
    </source>
</evidence>
<feature type="domain" description="Prephenate/arogenate dehydrogenase" evidence="11">
    <location>
        <begin position="3"/>
        <end position="293"/>
    </location>
</feature>
<keyword evidence="5" id="KW-0827">Tyrosine biosynthesis</keyword>
<evidence type="ECO:0000256" key="1">
    <source>
        <dbReference type="ARBA" id="ARBA00005067"/>
    </source>
</evidence>
<dbReference type="GO" id="GO:0070403">
    <property type="term" value="F:NAD+ binding"/>
    <property type="evidence" value="ECO:0007669"/>
    <property type="project" value="InterPro"/>
</dbReference>
<dbReference type="EMBL" id="NTYW01000127">
    <property type="protein sequence ID" value="PES27360.1"/>
    <property type="molecule type" value="Genomic_DNA"/>
</dbReference>
<evidence type="ECO:0000259" key="12">
    <source>
        <dbReference type="PROSITE" id="PS51671"/>
    </source>
</evidence>
<dbReference type="InterPro" id="IPR008927">
    <property type="entry name" value="6-PGluconate_DH-like_C_sf"/>
</dbReference>
<comment type="catalytic activity">
    <reaction evidence="10">
        <text>prephenate + NAD(+) = 3-(4-hydroxyphenyl)pyruvate + CO2 + NADH</text>
        <dbReference type="Rhea" id="RHEA:13869"/>
        <dbReference type="ChEBI" id="CHEBI:16526"/>
        <dbReference type="ChEBI" id="CHEBI:29934"/>
        <dbReference type="ChEBI" id="CHEBI:36242"/>
        <dbReference type="ChEBI" id="CHEBI:57540"/>
        <dbReference type="ChEBI" id="CHEBI:57945"/>
        <dbReference type="EC" id="1.3.1.12"/>
    </reaction>
</comment>
<accession>A0AAE5P0Y3</accession>
<dbReference type="InterPro" id="IPR003099">
    <property type="entry name" value="Prephen_DH"/>
</dbReference>
<evidence type="ECO:0000256" key="7">
    <source>
        <dbReference type="ARBA" id="ARBA00023002"/>
    </source>
</evidence>
<evidence type="ECO:0000256" key="8">
    <source>
        <dbReference type="ARBA" id="ARBA00023027"/>
    </source>
</evidence>
<sequence length="367" mass="40798">MKENVFVIGLGLIGGSLALNIKKTHHHHLDVIGFDINQEQLELAKTLGVIDQAASSLQQGAEQADYIVIAIPVAQAAEVLKQLEHFTLKQSIIVTDVGSTKEEVVKTAEALIAKGIEFIGGHPMAGSHKSGVAASKAHLFENAMYVLTPSSSTSSEALDSLKELLSGTKAKIIVMSPKEHDKLAGVISHFPHIIAASLVHQAEYYQQDNQLVSQLAAGGFRDITRIASSSPAMWRDILLHNQDALLSMFDHWLEEMNDVRNMIERKDANDIYTYFSQAKQFRDQLPVRTKGAIPSFYDLYVDVPDYPGIISEVTGYLAEDEISITNIRILETREDIYGVLRLSFQTEEDRKRARACLHQHQYQTFIS</sequence>
<dbReference type="SUPFAM" id="SSF48179">
    <property type="entry name" value="6-phosphogluconate dehydrogenase C-terminal domain-like"/>
    <property type="match status" value="1"/>
</dbReference>
<proteinExistence type="inferred from homology"/>
<evidence type="ECO:0000256" key="10">
    <source>
        <dbReference type="ARBA" id="ARBA00049260"/>
    </source>
</evidence>
<protein>
    <recommendedName>
        <fullName evidence="4">Prephenate dehydrogenase</fullName>
        <ecNumber evidence="3">1.3.1.12</ecNumber>
    </recommendedName>
</protein>
<dbReference type="Pfam" id="PF02153">
    <property type="entry name" value="PDH_N"/>
    <property type="match status" value="1"/>
</dbReference>
<dbReference type="Gene3D" id="1.10.3660.10">
    <property type="entry name" value="6-phosphogluconate dehydrogenase C-terminal like domain"/>
    <property type="match status" value="1"/>
</dbReference>
<keyword evidence="7" id="KW-0560">Oxidoreductase</keyword>
<dbReference type="Pfam" id="PF20463">
    <property type="entry name" value="PDH_C"/>
    <property type="match status" value="1"/>
</dbReference>
<dbReference type="InterPro" id="IPR036291">
    <property type="entry name" value="NAD(P)-bd_dom_sf"/>
</dbReference>
<evidence type="ECO:0000313" key="13">
    <source>
        <dbReference type="EMBL" id="PES27360.1"/>
    </source>
</evidence>
<evidence type="ECO:0000256" key="4">
    <source>
        <dbReference type="ARBA" id="ARBA00016891"/>
    </source>
</evidence>
<comment type="similarity">
    <text evidence="2">Belongs to the prephenate/arogenate dehydrogenase family.</text>
</comment>
<dbReference type="NCBIfam" id="NF005107">
    <property type="entry name" value="PRK06545.1-5"/>
    <property type="match status" value="1"/>
</dbReference>
<evidence type="ECO:0000256" key="5">
    <source>
        <dbReference type="ARBA" id="ARBA00022498"/>
    </source>
</evidence>
<dbReference type="InterPro" id="IPR046825">
    <property type="entry name" value="PDH_C"/>
</dbReference>
<dbReference type="InterPro" id="IPR050812">
    <property type="entry name" value="Preph/Arog_dehydrog"/>
</dbReference>
<dbReference type="Proteomes" id="UP000220341">
    <property type="component" value="Unassembled WGS sequence"/>
</dbReference>
<dbReference type="RefSeq" id="WP_098279069.1">
    <property type="nucleotide sequence ID" value="NZ_NTYW01000127.1"/>
</dbReference>
<dbReference type="Gene3D" id="3.40.50.720">
    <property type="entry name" value="NAD(P)-binding Rossmann-like Domain"/>
    <property type="match status" value="1"/>
</dbReference>
<keyword evidence="6" id="KW-0028">Amino-acid biosynthesis</keyword>
<dbReference type="PANTHER" id="PTHR21363:SF0">
    <property type="entry name" value="PREPHENATE DEHYDROGENASE [NADP(+)]"/>
    <property type="match status" value="1"/>
</dbReference>
<dbReference type="SUPFAM" id="SSF51735">
    <property type="entry name" value="NAD(P)-binding Rossmann-fold domains"/>
    <property type="match status" value="1"/>
</dbReference>
<evidence type="ECO:0000259" key="11">
    <source>
        <dbReference type="PROSITE" id="PS51176"/>
    </source>
</evidence>
<dbReference type="FunFam" id="3.40.50.720:FF:000208">
    <property type="entry name" value="Prephenate dehydrogenase"/>
    <property type="match status" value="1"/>
</dbReference>
<dbReference type="GO" id="GO:0006571">
    <property type="term" value="P:tyrosine biosynthetic process"/>
    <property type="evidence" value="ECO:0007669"/>
    <property type="project" value="UniProtKB-KW"/>
</dbReference>
<dbReference type="InterPro" id="IPR002912">
    <property type="entry name" value="ACT_dom"/>
</dbReference>
<evidence type="ECO:0000256" key="3">
    <source>
        <dbReference type="ARBA" id="ARBA00012068"/>
    </source>
</evidence>
<dbReference type="GO" id="GO:0004665">
    <property type="term" value="F:prephenate dehydrogenase (NADP+) activity"/>
    <property type="evidence" value="ECO:0007669"/>
    <property type="project" value="InterPro"/>
</dbReference>
<comment type="caution">
    <text evidence="13">The sequence shown here is derived from an EMBL/GenBank/DDBJ whole genome shotgun (WGS) entry which is preliminary data.</text>
</comment>
<name>A0AAE5P0Y3_PRIMG</name>
<evidence type="ECO:0000313" key="14">
    <source>
        <dbReference type="Proteomes" id="UP000220341"/>
    </source>
</evidence>
<dbReference type="AlphaFoldDB" id="A0AAE5P0Y3"/>
<dbReference type="FunFam" id="1.10.3660.10:FF:000003">
    <property type="entry name" value="Prephenate dehydrogenase"/>
    <property type="match status" value="1"/>
</dbReference>
<dbReference type="PROSITE" id="PS51176">
    <property type="entry name" value="PDH_ADH"/>
    <property type="match status" value="1"/>
</dbReference>
<evidence type="ECO:0000256" key="6">
    <source>
        <dbReference type="ARBA" id="ARBA00022605"/>
    </source>
</evidence>
<dbReference type="InterPro" id="IPR045865">
    <property type="entry name" value="ACT-like_dom_sf"/>
</dbReference>
<gene>
    <name evidence="13" type="ORF">CN497_28075</name>
</gene>
<dbReference type="PANTHER" id="PTHR21363">
    <property type="entry name" value="PREPHENATE DEHYDROGENASE"/>
    <property type="match status" value="1"/>
</dbReference>
<comment type="pathway">
    <text evidence="1">Amino-acid biosynthesis; L-tyrosine biosynthesis; (4-hydroxyphenyl)pyruvate from prephenate (NAD(+) route): step 1/1.</text>
</comment>
<dbReference type="CDD" id="cd04909">
    <property type="entry name" value="ACT_PDH-BS"/>
    <property type="match status" value="1"/>
</dbReference>
<dbReference type="PROSITE" id="PS51671">
    <property type="entry name" value="ACT"/>
    <property type="match status" value="1"/>
</dbReference>
<reference evidence="13 14" key="1">
    <citation type="submission" date="2017-09" db="EMBL/GenBank/DDBJ databases">
        <title>Large-scale bioinformatics analysis of Bacillus genomes uncovers conserved roles of natural products in bacterial physiology.</title>
        <authorList>
            <consortium name="Agbiome Team Llc"/>
            <person name="Bleich R.M."/>
            <person name="Kirk G.J."/>
            <person name="Santa Maria K.C."/>
            <person name="Allen S.E."/>
            <person name="Farag S."/>
            <person name="Shank E.A."/>
            <person name="Bowers A."/>
        </authorList>
    </citation>
    <scope>NUCLEOTIDE SEQUENCE [LARGE SCALE GENOMIC DNA]</scope>
    <source>
        <strain evidence="13 14">AFS003013</strain>
    </source>
</reference>
<dbReference type="GO" id="GO:0008977">
    <property type="term" value="F:prephenate dehydrogenase (NAD+) activity"/>
    <property type="evidence" value="ECO:0007669"/>
    <property type="project" value="UniProtKB-EC"/>
</dbReference>
<feature type="domain" description="ACT" evidence="12">
    <location>
        <begin position="298"/>
        <end position="367"/>
    </location>
</feature>